<organism evidence="1 2">
    <name type="scientific">Liparis tanakae</name>
    <name type="common">Tanaka's snailfish</name>
    <dbReference type="NCBI Taxonomy" id="230148"/>
    <lineage>
        <taxon>Eukaryota</taxon>
        <taxon>Metazoa</taxon>
        <taxon>Chordata</taxon>
        <taxon>Craniata</taxon>
        <taxon>Vertebrata</taxon>
        <taxon>Euteleostomi</taxon>
        <taxon>Actinopterygii</taxon>
        <taxon>Neopterygii</taxon>
        <taxon>Teleostei</taxon>
        <taxon>Neoteleostei</taxon>
        <taxon>Acanthomorphata</taxon>
        <taxon>Eupercaria</taxon>
        <taxon>Perciformes</taxon>
        <taxon>Cottioidei</taxon>
        <taxon>Cottales</taxon>
        <taxon>Liparidae</taxon>
        <taxon>Liparis</taxon>
    </lineage>
</organism>
<accession>A0A4Z2HJS5</accession>
<name>A0A4Z2HJS5_9TELE</name>
<keyword evidence="2" id="KW-1185">Reference proteome</keyword>
<reference evidence="1 2" key="1">
    <citation type="submission" date="2019-03" db="EMBL/GenBank/DDBJ databases">
        <title>First draft genome of Liparis tanakae, snailfish: a comprehensive survey of snailfish specific genes.</title>
        <authorList>
            <person name="Kim W."/>
            <person name="Song I."/>
            <person name="Jeong J.-H."/>
            <person name="Kim D."/>
            <person name="Kim S."/>
            <person name="Ryu S."/>
            <person name="Song J.Y."/>
            <person name="Lee S.K."/>
        </authorList>
    </citation>
    <scope>NUCLEOTIDE SEQUENCE [LARGE SCALE GENOMIC DNA]</scope>
    <source>
        <tissue evidence="1">Muscle</tissue>
    </source>
</reference>
<evidence type="ECO:0000313" key="2">
    <source>
        <dbReference type="Proteomes" id="UP000314294"/>
    </source>
</evidence>
<evidence type="ECO:0000313" key="1">
    <source>
        <dbReference type="EMBL" id="TNN65183.1"/>
    </source>
</evidence>
<proteinExistence type="predicted"/>
<comment type="caution">
    <text evidence="1">The sequence shown here is derived from an EMBL/GenBank/DDBJ whole genome shotgun (WGS) entry which is preliminary data.</text>
</comment>
<dbReference type="Proteomes" id="UP000314294">
    <property type="component" value="Unassembled WGS sequence"/>
</dbReference>
<gene>
    <name evidence="1" type="ORF">EYF80_024590</name>
</gene>
<dbReference type="AlphaFoldDB" id="A0A4Z2HJS5"/>
<dbReference type="EMBL" id="SRLO01000239">
    <property type="protein sequence ID" value="TNN65183.1"/>
    <property type="molecule type" value="Genomic_DNA"/>
</dbReference>
<protein>
    <submittedName>
        <fullName evidence="1">Uncharacterized protein</fullName>
    </submittedName>
</protein>
<sequence>MVALVQTQVLMAIPVPNIENRLIFSTIRLGRFLMMHSGIGLLVCEAIVTLASHLSKKTSREIKSQRLDRASAHVAEFTRVQQQTDRKDLQHVFSEAPLPFRLVEEVVEVAAEESGLIRCGSAPRIGAVPGVVVLELDLVFDLVDQNLRQEDANQLQEESTQAEGSPAELCPVQPVTSSLGWTQQEKGTEQRSLLGLSCSQAKYMFWDQSVYVTPPQQPN</sequence>